<evidence type="ECO:0000256" key="1">
    <source>
        <dbReference type="ARBA" id="ARBA00022679"/>
    </source>
</evidence>
<dbReference type="GO" id="GO:0016853">
    <property type="term" value="F:isomerase activity"/>
    <property type="evidence" value="ECO:0007669"/>
    <property type="project" value="UniProtKB-KW"/>
</dbReference>
<dbReference type="AlphaFoldDB" id="A0A0G2EL50"/>
<evidence type="ECO:0000313" key="4">
    <source>
        <dbReference type="Proteomes" id="UP000034182"/>
    </source>
</evidence>
<protein>
    <submittedName>
        <fullName evidence="3">Putative enoyl-hydratase isomerase family</fullName>
    </submittedName>
</protein>
<gene>
    <name evidence="3" type="ORF">UCDDS831_g02927</name>
</gene>
<evidence type="ECO:0000313" key="3">
    <source>
        <dbReference type="EMBL" id="KKY23507.1"/>
    </source>
</evidence>
<sequence length="499" mass="54201">MFGRTNDPLILSPLEQAGHRGYARPILCFALNPSYDQDEVVRILQQGLAATKEQVPYLSAEVVPEDEAEADQKGCLKLQESDDVGELRVKRLDKTEFPLTYDEFRAKNFPINLLTQEVFSPLPLFPSPDDPAPVFAAQANFIEGGLLLSICSYHLVADGFSIAKYLQLWAQNCRKAQTSPDRVSRDTVFLSSSAFDRAPLLYGHLSDPNKCDIKHHPELVLNDSPLPQHERIPSTQRQFAARVWHFTPDALARLRADCTTPGKPQASVDQAIVALLWRCTVAAQITSDNAPSSQPENSIVTMAISSRAHTFPPLAPDYMGCPLVYASAAVPLTDIISSNTADEAAEASLLQALAQKVKAEIDGVTAHRVAMLVNTLQSPSMPDYNRLAPVSWPGLGSSSVFVSKWNELPFYEADWGKAFNGNGGSQANGEGSKSRGYCERVRTVSEGILNGVQMILPAVPRGKGVGGADGIEVLMGMEEGRAGAALENDALWLKYAVPA</sequence>
<reference evidence="3 4" key="2">
    <citation type="submission" date="2015-05" db="EMBL/GenBank/DDBJ databases">
        <title>Distinctive expansion of gene families associated with plant cell wall degradation and secondary metabolism in the genomes of grapevine trunk pathogens.</title>
        <authorList>
            <person name="Lawrence D.P."/>
            <person name="Travadon R."/>
            <person name="Rolshausen P.E."/>
            <person name="Baumgartner K."/>
        </authorList>
    </citation>
    <scope>NUCLEOTIDE SEQUENCE [LARGE SCALE GENOMIC DNA]</scope>
    <source>
        <strain evidence="3">DS831</strain>
    </source>
</reference>
<organism evidence="3 4">
    <name type="scientific">Diplodia seriata</name>
    <dbReference type="NCBI Taxonomy" id="420778"/>
    <lineage>
        <taxon>Eukaryota</taxon>
        <taxon>Fungi</taxon>
        <taxon>Dikarya</taxon>
        <taxon>Ascomycota</taxon>
        <taxon>Pezizomycotina</taxon>
        <taxon>Dothideomycetes</taxon>
        <taxon>Dothideomycetes incertae sedis</taxon>
        <taxon>Botryosphaeriales</taxon>
        <taxon>Botryosphaeriaceae</taxon>
        <taxon>Diplodia</taxon>
    </lineage>
</organism>
<keyword evidence="1" id="KW-0808">Transferase</keyword>
<dbReference type="GO" id="GO:0016747">
    <property type="term" value="F:acyltransferase activity, transferring groups other than amino-acyl groups"/>
    <property type="evidence" value="ECO:0007669"/>
    <property type="project" value="TreeGrafter"/>
</dbReference>
<dbReference type="GO" id="GO:0044550">
    <property type="term" value="P:secondary metabolite biosynthetic process"/>
    <property type="evidence" value="ECO:0007669"/>
    <property type="project" value="TreeGrafter"/>
</dbReference>
<feature type="domain" description="Trichothecene 3-O-acetyltransferase-like N-terminal" evidence="2">
    <location>
        <begin position="26"/>
        <end position="173"/>
    </location>
</feature>
<keyword evidence="3" id="KW-0413">Isomerase</keyword>
<name>A0A0G2EL50_9PEZI</name>
<dbReference type="Pfam" id="PF22664">
    <property type="entry name" value="TRI-like_N"/>
    <property type="match status" value="1"/>
</dbReference>
<dbReference type="InterPro" id="IPR054710">
    <property type="entry name" value="Tri101-like_N"/>
</dbReference>
<dbReference type="PANTHER" id="PTHR31642">
    <property type="entry name" value="TRICHOTHECENE 3-O-ACETYLTRANSFERASE"/>
    <property type="match status" value="1"/>
</dbReference>
<accession>A0A0G2EL50</accession>
<comment type="caution">
    <text evidence="3">The sequence shown here is derived from an EMBL/GenBank/DDBJ whole genome shotgun (WGS) entry which is preliminary data.</text>
</comment>
<dbReference type="EMBL" id="LAQI01000066">
    <property type="protein sequence ID" value="KKY23507.1"/>
    <property type="molecule type" value="Genomic_DNA"/>
</dbReference>
<evidence type="ECO:0000259" key="2">
    <source>
        <dbReference type="Pfam" id="PF22664"/>
    </source>
</evidence>
<dbReference type="Gene3D" id="3.30.559.10">
    <property type="entry name" value="Chloramphenicol acetyltransferase-like domain"/>
    <property type="match status" value="2"/>
</dbReference>
<proteinExistence type="predicted"/>
<dbReference type="InterPro" id="IPR050317">
    <property type="entry name" value="Plant_Fungal_Acyltransferase"/>
</dbReference>
<dbReference type="PANTHER" id="PTHR31642:SF310">
    <property type="entry name" value="FATTY ALCOHOL:CAFFEOYL-COA ACYLTRANSFERASE"/>
    <property type="match status" value="1"/>
</dbReference>
<dbReference type="Proteomes" id="UP000034182">
    <property type="component" value="Unassembled WGS sequence"/>
</dbReference>
<reference evidence="3 4" key="1">
    <citation type="submission" date="2015-03" db="EMBL/GenBank/DDBJ databases">
        <authorList>
            <person name="Morales-Cruz A."/>
            <person name="Amrine K.C."/>
            <person name="Cantu D."/>
        </authorList>
    </citation>
    <scope>NUCLEOTIDE SEQUENCE [LARGE SCALE GENOMIC DNA]</scope>
    <source>
        <strain evidence="3">DS831</strain>
    </source>
</reference>
<dbReference type="InterPro" id="IPR023213">
    <property type="entry name" value="CAT-like_dom_sf"/>
</dbReference>